<dbReference type="SUPFAM" id="SSF53300">
    <property type="entry name" value="vWA-like"/>
    <property type="match status" value="1"/>
</dbReference>
<comment type="caution">
    <text evidence="2">The sequence shown here is derived from an EMBL/GenBank/DDBJ whole genome shotgun (WGS) entry which is preliminary data.</text>
</comment>
<evidence type="ECO:0000313" key="2">
    <source>
        <dbReference type="EMBL" id="RAV99676.1"/>
    </source>
</evidence>
<evidence type="ECO:0000313" key="3">
    <source>
        <dbReference type="Proteomes" id="UP000251889"/>
    </source>
</evidence>
<organism evidence="2 3">
    <name type="scientific">Pseudochryseolinea flava</name>
    <dbReference type="NCBI Taxonomy" id="2059302"/>
    <lineage>
        <taxon>Bacteria</taxon>
        <taxon>Pseudomonadati</taxon>
        <taxon>Bacteroidota</taxon>
        <taxon>Cytophagia</taxon>
        <taxon>Cytophagales</taxon>
        <taxon>Fulvivirgaceae</taxon>
        <taxon>Pseudochryseolinea</taxon>
    </lineage>
</organism>
<sequence>MRNVRLIIISTIFFIVAIIDSQAQHKVQQKIPEKTRILFLLDGSGSMLENWGRPHQTKMSMAKIILSQIIDSLKQNKNLELALRVYGHRSPREQNNCKDTQLEAPFKANNHQLIIDKINDIKPKGVTPITYSLEQAALDFPANPGYRNIVILITDGIESCGGDICATSRALQAKGIFLRPYIIGLGLRAEENLNCAGKFINADTPGKFHDILNDAIEKSFSKTTVSVELLDAQNQPRESNVNIMFINTTTNMTMYDFIHYRDAQGNPDTVQIDPVVDYDLIVSTIPQTVVRSVSIKTGSHNVIRIPVPQGNLRIEQEGRKNDALESIVRQKGEPGIIMVQKGNAAIRYLIGKYEVETLTFPRRKFQVEVQSNKTQVITLPPPGVVNVNTVSPGYGSLYEMKSDGSWEWVTHLNDLKSQFTLNLLPGTYKIVFRVKNTTGSKYSAYKIFQLKSGETKLVKVFG</sequence>
<dbReference type="InterPro" id="IPR002035">
    <property type="entry name" value="VWF_A"/>
</dbReference>
<dbReference type="Gene3D" id="3.40.50.410">
    <property type="entry name" value="von Willebrand factor, type A domain"/>
    <property type="match status" value="1"/>
</dbReference>
<protein>
    <submittedName>
        <fullName evidence="2">von willebrand factor type a</fullName>
    </submittedName>
</protein>
<dbReference type="SMART" id="SM00327">
    <property type="entry name" value="VWA"/>
    <property type="match status" value="1"/>
</dbReference>
<keyword evidence="3" id="KW-1185">Reference proteome</keyword>
<evidence type="ECO:0000259" key="1">
    <source>
        <dbReference type="PROSITE" id="PS50234"/>
    </source>
</evidence>
<dbReference type="OrthoDB" id="5348860at2"/>
<accession>A0A364XZA0</accession>
<dbReference type="Proteomes" id="UP000251889">
    <property type="component" value="Unassembled WGS sequence"/>
</dbReference>
<proteinExistence type="predicted"/>
<dbReference type="AlphaFoldDB" id="A0A364XZA0"/>
<gene>
    <name evidence="2" type="ORF">DQQ10_18080</name>
</gene>
<dbReference type="InterPro" id="IPR036465">
    <property type="entry name" value="vWFA_dom_sf"/>
</dbReference>
<dbReference type="PROSITE" id="PS50234">
    <property type="entry name" value="VWFA"/>
    <property type="match status" value="1"/>
</dbReference>
<reference evidence="2 3" key="1">
    <citation type="submission" date="2018-06" db="EMBL/GenBank/DDBJ databases">
        <title>Chryseolinea flavus sp. nov., a member of the phylum Bacteroidetes isolated from soil.</title>
        <authorList>
            <person name="Li Y."/>
            <person name="Wang J."/>
        </authorList>
    </citation>
    <scope>NUCLEOTIDE SEQUENCE [LARGE SCALE GENOMIC DNA]</scope>
    <source>
        <strain evidence="2 3">SDU1-6</strain>
    </source>
</reference>
<dbReference type="Pfam" id="PF13519">
    <property type="entry name" value="VWA_2"/>
    <property type="match status" value="1"/>
</dbReference>
<feature type="domain" description="VWFA" evidence="1">
    <location>
        <begin position="36"/>
        <end position="186"/>
    </location>
</feature>
<dbReference type="EMBL" id="QMFY01000010">
    <property type="protein sequence ID" value="RAV99676.1"/>
    <property type="molecule type" value="Genomic_DNA"/>
</dbReference>
<name>A0A364XZA0_9BACT</name>